<feature type="domain" description="Winged helix Storkhead-box1" evidence="2">
    <location>
        <begin position="147"/>
        <end position="225"/>
    </location>
</feature>
<comment type="caution">
    <text evidence="3">The sequence shown here is derived from an EMBL/GenBank/DDBJ whole genome shotgun (WGS) entry which is preliminary data.</text>
</comment>
<dbReference type="InterPro" id="IPR019391">
    <property type="entry name" value="Storkhead-box_WHD"/>
</dbReference>
<feature type="region of interest" description="Disordered" evidence="1">
    <location>
        <begin position="565"/>
        <end position="597"/>
    </location>
</feature>
<dbReference type="Pfam" id="PF10264">
    <property type="entry name" value="WHD_Storkhead"/>
    <property type="match status" value="1"/>
</dbReference>
<feature type="compositionally biased region" description="Polar residues" evidence="1">
    <location>
        <begin position="427"/>
        <end position="452"/>
    </location>
</feature>
<evidence type="ECO:0000313" key="4">
    <source>
        <dbReference type="Proteomes" id="UP001634394"/>
    </source>
</evidence>
<sequence>MPLKAQKDDRKQSKRLSVSSRCLAILLSPVKDSPEETVGGKIHDKHHDTGKVHSDCTDGQATESAHFNPKELFEDFKLRNKTCYWNPALVESIRSLEYVGFVEPYTILVGGNDIHLENLRTAWGRHVLKDPANFKIENIGDINGIHMQVIPQTQFIPLPEALCLIIMDLNNRQILATLDVVRERLYQWYQGMHLPSDQLIYDTLGALIRERKVFHTGSGYFVVTPDTFRLPSDDPRDTTLSTTWMHFHPMYIPAFFSQQPRALTRSISCQVSVKDQVSHDKPLMSPPDKPMPTISEDISHCSECSNDTQLPRPKLIRSLSASRPRRKKEKLQRSSSMRMAKDKSSALDINMEKSNLSKHKKKEEKVSLWAKLFGWGKKKAQPKKEVEYATFSAQFPPPEWTWYQQQLEKQWRTELWVHQQITSPKVRQQVASSSTGGATEPIQQNKDNQVSNFRERALSLPGRNTGGNGAPNSKQSKVKSQRTGSKDNPSATECHIMHNRHAANFSLPNADIHSSKPADSRPDLEKAQPYNLQNSIQHHYMSSPLFCSTPKVPSLLPENNKHFNLTTGPLNPQPTSLPRDLHANHRRSHRAKKKSYQDRFSSFHPQFETNPSTAQDSDICVEYRGKLPKKNSTCGMSRDSGVNCVGLDAPQGHHTSERRHTHHVPNQRSKIISHSHLVSHNGTKSADPLSDNADNHIYTNIHMPWQQPLPVGQVQGRRRCNHDNHSSTDIRRTRVKNVDQAHKPSVHFTVESERLPIYGVKVLACDQESEKEATGSSFCQGRGTSVVDSTLDSSELSFGTVINTKAMIHRPIEKLIRQTKDLRLADSGFSSPRNSENSKEDRNIPGTEVSLTSGNFVCNHIKEEQVLNNSLNKQEDCSDLDSSVSGRITPGTLYENVKIDNSKVLNTMKYLHKDMNVSSQNLSDHNFPHDSSQEVGRNGMQDLYDLKEPIMKKFNLKGDFHVVGVV</sequence>
<keyword evidence="4" id="KW-1185">Reference proteome</keyword>
<feature type="region of interest" description="Disordered" evidence="1">
    <location>
        <begin position="276"/>
        <end position="345"/>
    </location>
</feature>
<feature type="compositionally biased region" description="Polar residues" evidence="1">
    <location>
        <begin position="565"/>
        <end position="576"/>
    </location>
</feature>
<evidence type="ECO:0000259" key="2">
    <source>
        <dbReference type="Pfam" id="PF10264"/>
    </source>
</evidence>
<feature type="region of interest" description="Disordered" evidence="1">
    <location>
        <begin position="826"/>
        <end position="848"/>
    </location>
</feature>
<feature type="region of interest" description="Disordered" evidence="1">
    <location>
        <begin position="427"/>
        <end position="492"/>
    </location>
</feature>
<proteinExistence type="predicted"/>
<dbReference type="InterPro" id="IPR040126">
    <property type="entry name" value="STOX1/2"/>
</dbReference>
<evidence type="ECO:0000313" key="3">
    <source>
        <dbReference type="EMBL" id="KAL3877563.1"/>
    </source>
</evidence>
<name>A0ABD3WWF7_SINWO</name>
<dbReference type="PANTHER" id="PTHR22437">
    <property type="entry name" value="WINGED HELIX DOMAIN-CONTAINING PROTEIN"/>
    <property type="match status" value="1"/>
</dbReference>
<dbReference type="EMBL" id="JBJQND010000005">
    <property type="protein sequence ID" value="KAL3877563.1"/>
    <property type="molecule type" value="Genomic_DNA"/>
</dbReference>
<organism evidence="3 4">
    <name type="scientific">Sinanodonta woodiana</name>
    <name type="common">Chinese pond mussel</name>
    <name type="synonym">Anodonta woodiana</name>
    <dbReference type="NCBI Taxonomy" id="1069815"/>
    <lineage>
        <taxon>Eukaryota</taxon>
        <taxon>Metazoa</taxon>
        <taxon>Spiralia</taxon>
        <taxon>Lophotrochozoa</taxon>
        <taxon>Mollusca</taxon>
        <taxon>Bivalvia</taxon>
        <taxon>Autobranchia</taxon>
        <taxon>Heteroconchia</taxon>
        <taxon>Palaeoheterodonta</taxon>
        <taxon>Unionida</taxon>
        <taxon>Unionoidea</taxon>
        <taxon>Unionidae</taxon>
        <taxon>Unioninae</taxon>
        <taxon>Sinanodonta</taxon>
    </lineage>
</organism>
<gene>
    <name evidence="3" type="ORF">ACJMK2_035260</name>
</gene>
<accession>A0ABD3WWF7</accession>
<dbReference type="PANTHER" id="PTHR22437:SF0">
    <property type="entry name" value="FI21431P1"/>
    <property type="match status" value="1"/>
</dbReference>
<feature type="compositionally biased region" description="Polar residues" evidence="1">
    <location>
        <begin position="481"/>
        <end position="491"/>
    </location>
</feature>
<reference evidence="3 4" key="1">
    <citation type="submission" date="2024-11" db="EMBL/GenBank/DDBJ databases">
        <title>Chromosome-level genome assembly of the freshwater bivalve Anodonta woodiana.</title>
        <authorList>
            <person name="Chen X."/>
        </authorList>
    </citation>
    <scope>NUCLEOTIDE SEQUENCE [LARGE SCALE GENOMIC DNA]</scope>
    <source>
        <strain evidence="3">MN2024</strain>
        <tissue evidence="3">Gills</tissue>
    </source>
</reference>
<feature type="compositionally biased region" description="Basic residues" evidence="1">
    <location>
        <begin position="584"/>
        <end position="594"/>
    </location>
</feature>
<dbReference type="AlphaFoldDB" id="A0ABD3WWF7"/>
<dbReference type="Proteomes" id="UP001634394">
    <property type="component" value="Unassembled WGS sequence"/>
</dbReference>
<protein>
    <recommendedName>
        <fullName evidence="2">Winged helix Storkhead-box1 domain-containing protein</fullName>
    </recommendedName>
</protein>
<evidence type="ECO:0000256" key="1">
    <source>
        <dbReference type="SAM" id="MobiDB-lite"/>
    </source>
</evidence>